<evidence type="ECO:0000313" key="3">
    <source>
        <dbReference type="Proteomes" id="UP001478817"/>
    </source>
</evidence>
<dbReference type="RefSeq" id="WP_349181846.1">
    <property type="nucleotide sequence ID" value="NZ_JBBNGS010000004.1"/>
</dbReference>
<reference evidence="2 3" key="1">
    <citation type="submission" date="2024-04" db="EMBL/GenBank/DDBJ databases">
        <title>Human intestinal bacterial collection.</title>
        <authorList>
            <person name="Pauvert C."/>
            <person name="Hitch T.C.A."/>
            <person name="Clavel T."/>
        </authorList>
    </citation>
    <scope>NUCLEOTIDE SEQUENCE [LARGE SCALE GENOMIC DNA]</scope>
    <source>
        <strain evidence="2 3">CLA-AA-H197</strain>
    </source>
</reference>
<gene>
    <name evidence="2" type="ORF">AAAT05_03285</name>
</gene>
<organism evidence="2 3">
    <name type="scientific">Paratractidigestivibacter faecalis</name>
    <dbReference type="NCBI Taxonomy" id="2292441"/>
    <lineage>
        <taxon>Bacteria</taxon>
        <taxon>Bacillati</taxon>
        <taxon>Actinomycetota</taxon>
        <taxon>Coriobacteriia</taxon>
        <taxon>Coriobacteriales</taxon>
        <taxon>Atopobiaceae</taxon>
        <taxon>Paratractidigestivibacter</taxon>
    </lineage>
</organism>
<feature type="domain" description="Peptidase C39-like" evidence="1">
    <location>
        <begin position="66"/>
        <end position="199"/>
    </location>
</feature>
<sequence>MIAGVGGSCARGARVAREGALAAVTAQARQSAGGLGCEMVRGARAFAAGYVQPTSTAASEWAAGKMPYLYQIDAAFADDRYSNGPISLQGCGPFALDMVYIDLTGDTSMGPIEMAAYATSNGYSTDRNGSAWALVGSGAAGLGLKSEVLDASASSLRAALQAGKDVICVMGPGTFTRVGHFIALDGLDADGRAIVHDSNSYLRSHQSWDLDLIVSEMNCAWALSVA</sequence>
<accession>A0ABV1IH88</accession>
<evidence type="ECO:0000313" key="2">
    <source>
        <dbReference type="EMBL" id="MEQ2637366.1"/>
    </source>
</evidence>
<proteinExistence type="predicted"/>
<protein>
    <submittedName>
        <fullName evidence="2">C39 family peptidase</fullName>
    </submittedName>
</protein>
<evidence type="ECO:0000259" key="1">
    <source>
        <dbReference type="Pfam" id="PF13529"/>
    </source>
</evidence>
<dbReference type="Gene3D" id="3.90.70.10">
    <property type="entry name" value="Cysteine proteinases"/>
    <property type="match status" value="1"/>
</dbReference>
<keyword evidence="3" id="KW-1185">Reference proteome</keyword>
<dbReference type="EMBL" id="JBBNGS010000004">
    <property type="protein sequence ID" value="MEQ2637366.1"/>
    <property type="molecule type" value="Genomic_DNA"/>
</dbReference>
<dbReference type="InterPro" id="IPR039564">
    <property type="entry name" value="Peptidase_C39-like"/>
</dbReference>
<name>A0ABV1IH88_9ACTN</name>
<comment type="caution">
    <text evidence="2">The sequence shown here is derived from an EMBL/GenBank/DDBJ whole genome shotgun (WGS) entry which is preliminary data.</text>
</comment>
<dbReference type="Pfam" id="PF13529">
    <property type="entry name" value="Peptidase_C39_2"/>
    <property type="match status" value="1"/>
</dbReference>
<dbReference type="Proteomes" id="UP001478817">
    <property type="component" value="Unassembled WGS sequence"/>
</dbReference>